<dbReference type="Proteomes" id="UP000636960">
    <property type="component" value="Unassembled WGS sequence"/>
</dbReference>
<feature type="signal peptide" evidence="2">
    <location>
        <begin position="1"/>
        <end position="18"/>
    </location>
</feature>
<dbReference type="RefSeq" id="WP_203788334.1">
    <property type="nucleotide sequence ID" value="NZ_BOMV01000083.1"/>
</dbReference>
<protein>
    <recommendedName>
        <fullName evidence="5">Lipoprotein</fullName>
    </recommendedName>
</protein>
<proteinExistence type="predicted"/>
<feature type="chain" id="PRO_5039401580" description="Lipoprotein" evidence="2">
    <location>
        <begin position="19"/>
        <end position="209"/>
    </location>
</feature>
<keyword evidence="2" id="KW-0732">Signal</keyword>
<evidence type="ECO:0000256" key="2">
    <source>
        <dbReference type="SAM" id="SignalP"/>
    </source>
</evidence>
<dbReference type="EMBL" id="BOMV01000083">
    <property type="protein sequence ID" value="GIF00477.1"/>
    <property type="molecule type" value="Genomic_DNA"/>
</dbReference>
<reference evidence="3" key="1">
    <citation type="submission" date="2021-01" db="EMBL/GenBank/DDBJ databases">
        <title>Whole genome shotgun sequence of Actinoplanes rishiriensis NBRC 108556.</title>
        <authorList>
            <person name="Komaki H."/>
            <person name="Tamura T."/>
        </authorList>
    </citation>
    <scope>NUCLEOTIDE SEQUENCE</scope>
    <source>
        <strain evidence="3">NBRC 108556</strain>
    </source>
</reference>
<comment type="caution">
    <text evidence="3">The sequence shown here is derived from an EMBL/GenBank/DDBJ whole genome shotgun (WGS) entry which is preliminary data.</text>
</comment>
<keyword evidence="4" id="KW-1185">Reference proteome</keyword>
<gene>
    <name evidence="3" type="ORF">Ari01nite_79410</name>
</gene>
<sequence length="209" mass="21333">MTTASIRFAAVLSAAVLAAGCAAGTDATGAGKTTAHGNPVIYAGDYPVYGTAKDLYRTANLVVEARLVESRVVKEAEPVNQGSDPKTNPQAGAPAGKDAPPAPPPLVETVFTAEVVGVHKGAAKAGDRVEVKQMGGTVDGVQYIEDKQTSMAVDKTYLLFLATFPDSPAALLSPEQGKYLVGADGSLTAMSGNSITLKRTDLTALAAAK</sequence>
<accession>A0A919MUL8</accession>
<evidence type="ECO:0008006" key="5">
    <source>
        <dbReference type="Google" id="ProtNLM"/>
    </source>
</evidence>
<feature type="compositionally biased region" description="Low complexity" evidence="1">
    <location>
        <begin position="89"/>
        <end position="99"/>
    </location>
</feature>
<dbReference type="AlphaFoldDB" id="A0A919MUL8"/>
<name>A0A919MUL8_9ACTN</name>
<feature type="region of interest" description="Disordered" evidence="1">
    <location>
        <begin position="75"/>
        <end position="106"/>
    </location>
</feature>
<dbReference type="PROSITE" id="PS51257">
    <property type="entry name" value="PROKAR_LIPOPROTEIN"/>
    <property type="match status" value="1"/>
</dbReference>
<organism evidence="3 4">
    <name type="scientific">Paractinoplanes rishiriensis</name>
    <dbReference type="NCBI Taxonomy" id="1050105"/>
    <lineage>
        <taxon>Bacteria</taxon>
        <taxon>Bacillati</taxon>
        <taxon>Actinomycetota</taxon>
        <taxon>Actinomycetes</taxon>
        <taxon>Micromonosporales</taxon>
        <taxon>Micromonosporaceae</taxon>
        <taxon>Paractinoplanes</taxon>
    </lineage>
</organism>
<evidence type="ECO:0000313" key="4">
    <source>
        <dbReference type="Proteomes" id="UP000636960"/>
    </source>
</evidence>
<evidence type="ECO:0000313" key="3">
    <source>
        <dbReference type="EMBL" id="GIF00477.1"/>
    </source>
</evidence>
<evidence type="ECO:0000256" key="1">
    <source>
        <dbReference type="SAM" id="MobiDB-lite"/>
    </source>
</evidence>